<dbReference type="Proteomes" id="UP000275777">
    <property type="component" value="Chromosome"/>
</dbReference>
<protein>
    <submittedName>
        <fullName evidence="1">Uncharacterized protein</fullName>
    </submittedName>
</protein>
<sequence>MPGWIGPVDGIPGAVGIRVDSSPAKGTEAVGLVKSLQNRLVSPMAVAQMNSATDGIEAFPIESNHSTAHYFSLMALTTQPLALTGTCGAQSQRSMPHPFALSTPPFLGLFRRSKNRSNGMEAAVIGQLSWADHPAQAGEIDADAGFSAWIGPSPACKKNRPADSRRPGGFEFTRGAYSSATASLSCCSRHISA</sequence>
<organism evidence="1 2">
    <name type="scientific">Chromobacterium violaceum</name>
    <dbReference type="NCBI Taxonomy" id="536"/>
    <lineage>
        <taxon>Bacteria</taxon>
        <taxon>Pseudomonadati</taxon>
        <taxon>Pseudomonadota</taxon>
        <taxon>Betaproteobacteria</taxon>
        <taxon>Neisseriales</taxon>
        <taxon>Chromobacteriaceae</taxon>
        <taxon>Chromobacterium</taxon>
    </lineage>
</organism>
<evidence type="ECO:0000313" key="2">
    <source>
        <dbReference type="Proteomes" id="UP000275777"/>
    </source>
</evidence>
<accession>A0A447TCH5</accession>
<reference evidence="1 2" key="1">
    <citation type="submission" date="2018-12" db="EMBL/GenBank/DDBJ databases">
        <authorList>
            <consortium name="Pathogen Informatics"/>
        </authorList>
    </citation>
    <scope>NUCLEOTIDE SEQUENCE [LARGE SCALE GENOMIC DNA]</scope>
    <source>
        <strain evidence="1 2">NCTC9695</strain>
    </source>
</reference>
<proteinExistence type="predicted"/>
<dbReference type="AlphaFoldDB" id="A0A447TCH5"/>
<name>A0A447TCH5_CHRVL</name>
<gene>
    <name evidence="1" type="ORF">NCTC9695_03052</name>
</gene>
<dbReference type="EMBL" id="LR134182">
    <property type="protein sequence ID" value="VEB42602.1"/>
    <property type="molecule type" value="Genomic_DNA"/>
</dbReference>
<evidence type="ECO:0000313" key="1">
    <source>
        <dbReference type="EMBL" id="VEB42602.1"/>
    </source>
</evidence>